<dbReference type="EMBL" id="LK032012">
    <property type="protein sequence ID" value="CDY11644.1"/>
    <property type="molecule type" value="Genomic_DNA"/>
</dbReference>
<evidence type="ECO:0000313" key="1">
    <source>
        <dbReference type="EMBL" id="CDY11644.1"/>
    </source>
</evidence>
<protein>
    <submittedName>
        <fullName evidence="1">BnaC06g30950D protein</fullName>
    </submittedName>
</protein>
<sequence>MATPIALRSILLVPTARALHIPLN</sequence>
<proteinExistence type="predicted"/>
<organism evidence="1 2">
    <name type="scientific">Brassica napus</name>
    <name type="common">Rape</name>
    <dbReference type="NCBI Taxonomy" id="3708"/>
    <lineage>
        <taxon>Eukaryota</taxon>
        <taxon>Viridiplantae</taxon>
        <taxon>Streptophyta</taxon>
        <taxon>Embryophyta</taxon>
        <taxon>Tracheophyta</taxon>
        <taxon>Spermatophyta</taxon>
        <taxon>Magnoliopsida</taxon>
        <taxon>eudicotyledons</taxon>
        <taxon>Gunneridae</taxon>
        <taxon>Pentapetalae</taxon>
        <taxon>rosids</taxon>
        <taxon>malvids</taxon>
        <taxon>Brassicales</taxon>
        <taxon>Brassicaceae</taxon>
        <taxon>Brassiceae</taxon>
        <taxon>Brassica</taxon>
    </lineage>
</organism>
<evidence type="ECO:0000313" key="2">
    <source>
        <dbReference type="Proteomes" id="UP000028999"/>
    </source>
</evidence>
<name>A0A078FFB4_BRANA</name>
<dbReference type="Gramene" id="CDY11644">
    <property type="protein sequence ID" value="CDY11644"/>
    <property type="gene ID" value="GSBRNA2T00049781001"/>
</dbReference>
<dbReference type="PaxDb" id="3708-A0A078FFB4"/>
<dbReference type="AlphaFoldDB" id="A0A078FFB4"/>
<reference evidence="1 2" key="1">
    <citation type="journal article" date="2014" name="Science">
        <title>Plant genetics. Early allopolyploid evolution in the post-Neolithic Brassica napus oilseed genome.</title>
        <authorList>
            <person name="Chalhoub B."/>
            <person name="Denoeud F."/>
            <person name="Liu S."/>
            <person name="Parkin I.A."/>
            <person name="Tang H."/>
            <person name="Wang X."/>
            <person name="Chiquet J."/>
            <person name="Belcram H."/>
            <person name="Tong C."/>
            <person name="Samans B."/>
            <person name="Correa M."/>
            <person name="Da Silva C."/>
            <person name="Just J."/>
            <person name="Falentin C."/>
            <person name="Koh C.S."/>
            <person name="Le Clainche I."/>
            <person name="Bernard M."/>
            <person name="Bento P."/>
            <person name="Noel B."/>
            <person name="Labadie K."/>
            <person name="Alberti A."/>
            <person name="Charles M."/>
            <person name="Arnaud D."/>
            <person name="Guo H."/>
            <person name="Daviaud C."/>
            <person name="Alamery S."/>
            <person name="Jabbari K."/>
            <person name="Zhao M."/>
            <person name="Edger P.P."/>
            <person name="Chelaifa H."/>
            <person name="Tack D."/>
            <person name="Lassalle G."/>
            <person name="Mestiri I."/>
            <person name="Schnel N."/>
            <person name="Le Paslier M.C."/>
            <person name="Fan G."/>
            <person name="Renault V."/>
            <person name="Bayer P.E."/>
            <person name="Golicz A.A."/>
            <person name="Manoli S."/>
            <person name="Lee T.H."/>
            <person name="Thi V.H."/>
            <person name="Chalabi S."/>
            <person name="Hu Q."/>
            <person name="Fan C."/>
            <person name="Tollenaere R."/>
            <person name="Lu Y."/>
            <person name="Battail C."/>
            <person name="Shen J."/>
            <person name="Sidebottom C.H."/>
            <person name="Wang X."/>
            <person name="Canaguier A."/>
            <person name="Chauveau A."/>
            <person name="Berard A."/>
            <person name="Deniot G."/>
            <person name="Guan M."/>
            <person name="Liu Z."/>
            <person name="Sun F."/>
            <person name="Lim Y.P."/>
            <person name="Lyons E."/>
            <person name="Town C.D."/>
            <person name="Bancroft I."/>
            <person name="Wang X."/>
            <person name="Meng J."/>
            <person name="Ma J."/>
            <person name="Pires J.C."/>
            <person name="King G.J."/>
            <person name="Brunel D."/>
            <person name="Delourme R."/>
            <person name="Renard M."/>
            <person name="Aury J.M."/>
            <person name="Adams K.L."/>
            <person name="Batley J."/>
            <person name="Snowdon R.J."/>
            <person name="Tost J."/>
            <person name="Edwards D."/>
            <person name="Zhou Y."/>
            <person name="Hua W."/>
            <person name="Sharpe A.G."/>
            <person name="Paterson A.H."/>
            <person name="Guan C."/>
            <person name="Wincker P."/>
        </authorList>
    </citation>
    <scope>NUCLEOTIDE SEQUENCE [LARGE SCALE GENOMIC DNA]</scope>
    <source>
        <strain evidence="2">cv. Darmor-bzh</strain>
    </source>
</reference>
<accession>A0A078FFB4</accession>
<keyword evidence="2" id="KW-1185">Reference proteome</keyword>
<gene>
    <name evidence="1" type="primary">BnaC06g30950D</name>
    <name evidence="1" type="ORF">GSBRNA2T00049781001</name>
</gene>
<dbReference type="Proteomes" id="UP000028999">
    <property type="component" value="Unassembled WGS sequence"/>
</dbReference>